<dbReference type="GO" id="GO:1990189">
    <property type="term" value="F:protein N-terminal-serine acetyltransferase activity"/>
    <property type="evidence" value="ECO:0007669"/>
    <property type="project" value="TreeGrafter"/>
</dbReference>
<proteinExistence type="predicted"/>
<dbReference type="Pfam" id="PF13302">
    <property type="entry name" value="Acetyltransf_3"/>
    <property type="match status" value="1"/>
</dbReference>
<dbReference type="CDD" id="cd04301">
    <property type="entry name" value="NAT_SF"/>
    <property type="match status" value="1"/>
</dbReference>
<evidence type="ECO:0000313" key="2">
    <source>
        <dbReference type="EMBL" id="BCJ29285.1"/>
    </source>
</evidence>
<dbReference type="PROSITE" id="PS51186">
    <property type="entry name" value="GNAT"/>
    <property type="match status" value="1"/>
</dbReference>
<dbReference type="PANTHER" id="PTHR43441">
    <property type="entry name" value="RIBOSOMAL-PROTEIN-SERINE ACETYLTRANSFERASE"/>
    <property type="match status" value="1"/>
</dbReference>
<dbReference type="EMBL" id="AP023354">
    <property type="protein sequence ID" value="BCJ29285.1"/>
    <property type="molecule type" value="Genomic_DNA"/>
</dbReference>
<dbReference type="PANTHER" id="PTHR43441:SF11">
    <property type="entry name" value="RIBOSOMAL-PROTEIN-SERINE ACETYLTRANSFERASE"/>
    <property type="match status" value="1"/>
</dbReference>
<dbReference type="InterPro" id="IPR000182">
    <property type="entry name" value="GNAT_dom"/>
</dbReference>
<dbReference type="GO" id="GO:0008999">
    <property type="term" value="F:protein-N-terminal-alanine acetyltransferase activity"/>
    <property type="evidence" value="ECO:0007669"/>
    <property type="project" value="TreeGrafter"/>
</dbReference>
<dbReference type="AlphaFoldDB" id="A0A810L305"/>
<keyword evidence="3" id="KW-1185">Reference proteome</keyword>
<name>A0A810L305_9ACTN</name>
<organism evidence="2 3">
    <name type="scientific">Actinocatenispora sera</name>
    <dbReference type="NCBI Taxonomy" id="390989"/>
    <lineage>
        <taxon>Bacteria</taxon>
        <taxon>Bacillati</taxon>
        <taxon>Actinomycetota</taxon>
        <taxon>Actinomycetes</taxon>
        <taxon>Micromonosporales</taxon>
        <taxon>Micromonosporaceae</taxon>
        <taxon>Actinocatenispora</taxon>
    </lineage>
</organism>
<feature type="domain" description="N-acetyltransferase" evidence="1">
    <location>
        <begin position="23"/>
        <end position="170"/>
    </location>
</feature>
<dbReference type="OrthoDB" id="9814648at2"/>
<dbReference type="RefSeq" id="WP_030445597.1">
    <property type="nucleotide sequence ID" value="NZ_AP023354.1"/>
</dbReference>
<accession>A0A810L305</accession>
<reference evidence="2" key="1">
    <citation type="submission" date="2020-08" db="EMBL/GenBank/DDBJ databases">
        <title>Whole genome shotgun sequence of Actinocatenispora sera NBRC 101916.</title>
        <authorList>
            <person name="Komaki H."/>
            <person name="Tamura T."/>
        </authorList>
    </citation>
    <scope>NUCLEOTIDE SEQUENCE</scope>
    <source>
        <strain evidence="2">NBRC 101916</strain>
    </source>
</reference>
<dbReference type="Proteomes" id="UP000680750">
    <property type="component" value="Chromosome"/>
</dbReference>
<dbReference type="SUPFAM" id="SSF55729">
    <property type="entry name" value="Acyl-CoA N-acyltransferases (Nat)"/>
    <property type="match status" value="1"/>
</dbReference>
<dbReference type="KEGG" id="aser:Asera_33930"/>
<dbReference type="GO" id="GO:0005737">
    <property type="term" value="C:cytoplasm"/>
    <property type="evidence" value="ECO:0007669"/>
    <property type="project" value="TreeGrafter"/>
</dbReference>
<sequence>MLRGTKVSLRARHEADVAVLHAELYDDVAIRSRADTRPWRPAADTASPFAVSEPSADAARFSVVELASDELAGSALLWGIDPHNRRAHLGMSLRPGYRGRGLGTDVVRVLCRYGFETLGLQRLQVETLADNAGMLHAAERVGFVREGLLRRSLWVAGDFADEVLLGLLAAEYDPGRTPGSPPATEDPGEHR</sequence>
<dbReference type="InterPro" id="IPR016181">
    <property type="entry name" value="Acyl_CoA_acyltransferase"/>
</dbReference>
<evidence type="ECO:0000313" key="3">
    <source>
        <dbReference type="Proteomes" id="UP000680750"/>
    </source>
</evidence>
<protein>
    <recommendedName>
        <fullName evidence="1">N-acetyltransferase domain-containing protein</fullName>
    </recommendedName>
</protein>
<gene>
    <name evidence="2" type="ORF">Asera_33930</name>
</gene>
<evidence type="ECO:0000259" key="1">
    <source>
        <dbReference type="PROSITE" id="PS51186"/>
    </source>
</evidence>
<dbReference type="InterPro" id="IPR051908">
    <property type="entry name" value="Ribosomal_N-acetyltransferase"/>
</dbReference>
<dbReference type="Gene3D" id="3.40.630.30">
    <property type="match status" value="1"/>
</dbReference>